<sequence length="207" mass="22703">MWMQHVEQQVQATPSHVSSSGYAWLDQDAVSSSSGNEEARTASNLATSTEFGDKILILKFTRCGQELTRALHEGSQLETVRAALTEAGHSCILRSGASIFVYPQQYASIVSVLSDVNQRPHHVIVAQAFLPFVYQEVAQIPSKRNVRLASATEFAIVEGDLGEAICVVDRTFYNALPLRLRNAASVTQSTSEAPPNRSPNIRRFIQA</sequence>
<protein>
    <submittedName>
        <fullName evidence="1">Uncharacterized protein</fullName>
    </submittedName>
</protein>
<gene>
    <name evidence="1" type="ORF">PGLA1383_LOCUS33332</name>
</gene>
<evidence type="ECO:0000313" key="1">
    <source>
        <dbReference type="EMBL" id="CAE8615619.1"/>
    </source>
</evidence>
<comment type="caution">
    <text evidence="1">The sequence shown here is derived from an EMBL/GenBank/DDBJ whole genome shotgun (WGS) entry which is preliminary data.</text>
</comment>
<dbReference type="AlphaFoldDB" id="A0A813FTK1"/>
<proteinExistence type="predicted"/>
<accession>A0A813FTK1</accession>
<keyword evidence="2" id="KW-1185">Reference proteome</keyword>
<evidence type="ECO:0000313" key="2">
    <source>
        <dbReference type="Proteomes" id="UP000654075"/>
    </source>
</evidence>
<name>A0A813FTK1_POLGL</name>
<reference evidence="1" key="1">
    <citation type="submission" date="2021-02" db="EMBL/GenBank/DDBJ databases">
        <authorList>
            <person name="Dougan E. K."/>
            <person name="Rhodes N."/>
            <person name="Thang M."/>
            <person name="Chan C."/>
        </authorList>
    </citation>
    <scope>NUCLEOTIDE SEQUENCE</scope>
</reference>
<organism evidence="1 2">
    <name type="scientific">Polarella glacialis</name>
    <name type="common">Dinoflagellate</name>
    <dbReference type="NCBI Taxonomy" id="89957"/>
    <lineage>
        <taxon>Eukaryota</taxon>
        <taxon>Sar</taxon>
        <taxon>Alveolata</taxon>
        <taxon>Dinophyceae</taxon>
        <taxon>Suessiales</taxon>
        <taxon>Suessiaceae</taxon>
        <taxon>Polarella</taxon>
    </lineage>
</organism>
<dbReference type="Proteomes" id="UP000654075">
    <property type="component" value="Unassembled WGS sequence"/>
</dbReference>
<dbReference type="EMBL" id="CAJNNV010025670">
    <property type="protein sequence ID" value="CAE8615619.1"/>
    <property type="molecule type" value="Genomic_DNA"/>
</dbReference>